<dbReference type="EMBL" id="LJCQ01000175">
    <property type="protein sequence ID" value="KPV46843.1"/>
    <property type="molecule type" value="Genomic_DNA"/>
</dbReference>
<proteinExistence type="predicted"/>
<dbReference type="PIRSF" id="PIRSF037213">
    <property type="entry name" value="UCP037213"/>
    <property type="match status" value="1"/>
</dbReference>
<organism evidence="1 2">
    <name type="scientific">Acidiplasma aeolicum</name>
    <dbReference type="NCBI Taxonomy" id="507754"/>
    <lineage>
        <taxon>Archaea</taxon>
        <taxon>Methanobacteriati</taxon>
        <taxon>Thermoplasmatota</taxon>
        <taxon>Thermoplasmata</taxon>
        <taxon>Thermoplasmatales</taxon>
        <taxon>Ferroplasmaceae</taxon>
        <taxon>Acidiplasma</taxon>
    </lineage>
</organism>
<evidence type="ECO:0000313" key="1">
    <source>
        <dbReference type="EMBL" id="KPV46843.1"/>
    </source>
</evidence>
<gene>
    <name evidence="1" type="ORF">SE19_03740</name>
</gene>
<dbReference type="InterPro" id="IPR019254">
    <property type="entry name" value="DUF2250"/>
</dbReference>
<dbReference type="Pfam" id="PF10007">
    <property type="entry name" value="DUF2250"/>
    <property type="match status" value="1"/>
</dbReference>
<dbReference type="InterPro" id="IPR017139">
    <property type="entry name" value="UCP037213"/>
</dbReference>
<evidence type="ECO:0000313" key="2">
    <source>
        <dbReference type="Proteomes" id="UP000050515"/>
    </source>
</evidence>
<reference evidence="1 2" key="1">
    <citation type="submission" date="2015-09" db="EMBL/GenBank/DDBJ databases">
        <title>Draft genome sequence of Acidiplasma aeolicum DSM 18409.</title>
        <authorList>
            <person name="Hemp J."/>
        </authorList>
    </citation>
    <scope>NUCLEOTIDE SEQUENCE [LARGE SCALE GENOMIC DNA]</scope>
    <source>
        <strain evidence="1 2">V</strain>
    </source>
</reference>
<evidence type="ECO:0008006" key="3">
    <source>
        <dbReference type="Google" id="ProtNLM"/>
    </source>
</evidence>
<protein>
    <recommendedName>
        <fullName evidence="3">DUF2250 domain-containing protein</fullName>
    </recommendedName>
</protein>
<dbReference type="PATRIC" id="fig|507754.4.peg.164"/>
<dbReference type="Proteomes" id="UP000050515">
    <property type="component" value="Unassembled WGS sequence"/>
</dbReference>
<dbReference type="RefSeq" id="WP_054964079.1">
    <property type="nucleotide sequence ID" value="NZ_LJCQ01000175.1"/>
</dbReference>
<name>A0A0P9ESH7_9ARCH</name>
<dbReference type="AlphaFoldDB" id="A0A0P9ESH7"/>
<accession>A0A0P9ESH7</accession>
<comment type="caution">
    <text evidence="1">The sequence shown here is derived from an EMBL/GenBank/DDBJ whole genome shotgun (WGS) entry which is preliminary data.</text>
</comment>
<sequence>MEDDEIIKNLVFDNQLLMVLQHFNLAKLDYAKNIKIYTSIPQMNVNIYLERLENMGLIEKYSGSSIKRTEAKLKKTNEVHKHHTYYLLTNKGHYILKSIGPREYIKYLELPCLKMLAYKKRRNDDPSKRAKLINMGLLDKYGEITSIGESVLDLAKRRQINLSDT</sequence>